<keyword evidence="2" id="KW-1185">Reference proteome</keyword>
<dbReference type="Proteomes" id="UP001057279">
    <property type="component" value="Linkage Group LG06"/>
</dbReference>
<accession>A0ACB9V497</accession>
<sequence length="74" mass="8292">MFVLHQMLVVDGRILEKILLGKSVSPGFPPPPPPHHLSRFQLVTVYEARCSVNTVLRWFQLLALGDVSVRTVSP</sequence>
<dbReference type="EMBL" id="CM043031">
    <property type="protein sequence ID" value="KAI4584563.1"/>
    <property type="molecule type" value="Genomic_DNA"/>
</dbReference>
<evidence type="ECO:0000313" key="2">
    <source>
        <dbReference type="Proteomes" id="UP001057279"/>
    </source>
</evidence>
<protein>
    <submittedName>
        <fullName evidence="1">Uncharacterized protein</fullName>
    </submittedName>
</protein>
<evidence type="ECO:0000313" key="1">
    <source>
        <dbReference type="EMBL" id="KAI4584563.1"/>
    </source>
</evidence>
<proteinExistence type="predicted"/>
<name>A0ACB9V497_9CETA</name>
<organism evidence="1 2">
    <name type="scientific">Ovis ammon polii x Ovis aries</name>
    <dbReference type="NCBI Taxonomy" id="2918886"/>
    <lineage>
        <taxon>Eukaryota</taxon>
        <taxon>Metazoa</taxon>
        <taxon>Chordata</taxon>
        <taxon>Craniata</taxon>
        <taxon>Vertebrata</taxon>
        <taxon>Euteleostomi</taxon>
        <taxon>Mammalia</taxon>
        <taxon>Eutheria</taxon>
        <taxon>Laurasiatheria</taxon>
        <taxon>Artiodactyla</taxon>
        <taxon>Ruminantia</taxon>
        <taxon>Pecora</taxon>
        <taxon>Bovidae</taxon>
        <taxon>Caprinae</taxon>
        <taxon>Ovis</taxon>
    </lineage>
</organism>
<gene>
    <name evidence="1" type="ORF">MJG53_007842</name>
</gene>
<comment type="caution">
    <text evidence="1">The sequence shown here is derived from an EMBL/GenBank/DDBJ whole genome shotgun (WGS) entry which is preliminary data.</text>
</comment>
<reference evidence="1" key="1">
    <citation type="submission" date="2022-03" db="EMBL/GenBank/DDBJ databases">
        <title>Genomic analyses of argali, domestic sheep and their hybrids provide insights into chromosomal evolution, heterosis and genetic basis of agronomic traits.</title>
        <authorList>
            <person name="Li M."/>
        </authorList>
    </citation>
    <scope>NUCLEOTIDE SEQUENCE</scope>
    <source>
        <strain evidence="1">F1 hybrid</strain>
    </source>
</reference>